<dbReference type="InterPro" id="IPR036947">
    <property type="entry name" value="POLO_box_dom_sf"/>
</dbReference>
<feature type="region of interest" description="Disordered" evidence="8">
    <location>
        <begin position="727"/>
        <end position="767"/>
    </location>
</feature>
<feature type="region of interest" description="Disordered" evidence="8">
    <location>
        <begin position="639"/>
        <end position="665"/>
    </location>
</feature>
<protein>
    <recommendedName>
        <fullName evidence="7">Serine/threonine-protein kinase</fullName>
        <ecNumber evidence="7">2.7.11.21</ecNumber>
    </recommendedName>
</protein>
<dbReference type="PANTHER" id="PTHR24345:SF91">
    <property type="entry name" value="SERINE_THREONINE-PROTEIN KINASE PLK4"/>
    <property type="match status" value="1"/>
</dbReference>
<feature type="compositionally biased region" description="Polar residues" evidence="8">
    <location>
        <begin position="1383"/>
        <end position="1399"/>
    </location>
</feature>
<dbReference type="GO" id="GO:0005524">
    <property type="term" value="F:ATP binding"/>
    <property type="evidence" value="ECO:0007669"/>
    <property type="project" value="UniProtKB-UniRule"/>
</dbReference>
<feature type="region of interest" description="Disordered" evidence="8">
    <location>
        <begin position="548"/>
        <end position="571"/>
    </location>
</feature>
<feature type="region of interest" description="Disordered" evidence="8">
    <location>
        <begin position="2107"/>
        <end position="2131"/>
    </location>
</feature>
<comment type="catalytic activity">
    <reaction evidence="7">
        <text>L-threonyl-[protein] + ATP = O-phospho-L-threonyl-[protein] + ADP + H(+)</text>
        <dbReference type="Rhea" id="RHEA:46608"/>
        <dbReference type="Rhea" id="RHEA-COMP:11060"/>
        <dbReference type="Rhea" id="RHEA-COMP:11605"/>
        <dbReference type="ChEBI" id="CHEBI:15378"/>
        <dbReference type="ChEBI" id="CHEBI:30013"/>
        <dbReference type="ChEBI" id="CHEBI:30616"/>
        <dbReference type="ChEBI" id="CHEBI:61977"/>
        <dbReference type="ChEBI" id="CHEBI:456216"/>
        <dbReference type="EC" id="2.7.11.21"/>
    </reaction>
</comment>
<comment type="caution">
    <text evidence="11">The sequence shown here is derived from an EMBL/GenBank/DDBJ whole genome shotgun (WGS) entry which is preliminary data.</text>
</comment>
<evidence type="ECO:0000313" key="12">
    <source>
        <dbReference type="Proteomes" id="UP000747399"/>
    </source>
</evidence>
<keyword evidence="5 6" id="KW-0067">ATP-binding</keyword>
<evidence type="ECO:0000256" key="4">
    <source>
        <dbReference type="ARBA" id="ARBA00022777"/>
    </source>
</evidence>
<dbReference type="SMART" id="SM00220">
    <property type="entry name" value="S_TKc"/>
    <property type="match status" value="1"/>
</dbReference>
<feature type="compositionally biased region" description="Basic and acidic residues" evidence="8">
    <location>
        <begin position="1807"/>
        <end position="1824"/>
    </location>
</feature>
<dbReference type="GO" id="GO:0005634">
    <property type="term" value="C:nucleus"/>
    <property type="evidence" value="ECO:0007669"/>
    <property type="project" value="TreeGrafter"/>
</dbReference>
<dbReference type="Pfam" id="PF00069">
    <property type="entry name" value="Pkinase"/>
    <property type="match status" value="1"/>
</dbReference>
<dbReference type="Gene3D" id="1.10.510.10">
    <property type="entry name" value="Transferase(Phosphotransferase) domain 1"/>
    <property type="match status" value="1"/>
</dbReference>
<dbReference type="Gene3D" id="3.30.1120.30">
    <property type="entry name" value="POLO box domain"/>
    <property type="match status" value="2"/>
</dbReference>
<dbReference type="EC" id="2.7.11.21" evidence="7"/>
<feature type="region of interest" description="Disordered" evidence="8">
    <location>
        <begin position="1798"/>
        <end position="1853"/>
    </location>
</feature>
<organism evidence="11 12">
    <name type="scientific">Volvox africanus</name>
    <dbReference type="NCBI Taxonomy" id="51714"/>
    <lineage>
        <taxon>Eukaryota</taxon>
        <taxon>Viridiplantae</taxon>
        <taxon>Chlorophyta</taxon>
        <taxon>core chlorophytes</taxon>
        <taxon>Chlorophyceae</taxon>
        <taxon>CS clade</taxon>
        <taxon>Chlamydomonadales</taxon>
        <taxon>Volvocaceae</taxon>
        <taxon>Volvox</taxon>
    </lineage>
</organism>
<dbReference type="InterPro" id="IPR033701">
    <property type="entry name" value="POLO_box_1"/>
</dbReference>
<feature type="region of interest" description="Disordered" evidence="8">
    <location>
        <begin position="854"/>
        <end position="873"/>
    </location>
</feature>
<feature type="compositionally biased region" description="Low complexity" evidence="8">
    <location>
        <begin position="743"/>
        <end position="754"/>
    </location>
</feature>
<feature type="region of interest" description="Disordered" evidence="8">
    <location>
        <begin position="1217"/>
        <end position="1249"/>
    </location>
</feature>
<feature type="compositionally biased region" description="Basic and acidic residues" evidence="8">
    <location>
        <begin position="1430"/>
        <end position="1444"/>
    </location>
</feature>
<proteinExistence type="inferred from homology"/>
<evidence type="ECO:0000313" key="11">
    <source>
        <dbReference type="EMBL" id="GIL51589.1"/>
    </source>
</evidence>
<feature type="region of interest" description="Disordered" evidence="8">
    <location>
        <begin position="411"/>
        <end position="457"/>
    </location>
</feature>
<keyword evidence="3 6" id="KW-0547">Nucleotide-binding</keyword>
<evidence type="ECO:0000256" key="1">
    <source>
        <dbReference type="ARBA" id="ARBA00022527"/>
    </source>
</evidence>
<gene>
    <name evidence="11" type="ORF">Vafri_7433</name>
</gene>
<keyword evidence="12" id="KW-1185">Reference proteome</keyword>
<evidence type="ECO:0000256" key="5">
    <source>
        <dbReference type="ARBA" id="ARBA00022840"/>
    </source>
</evidence>
<dbReference type="PANTHER" id="PTHR24345">
    <property type="entry name" value="SERINE/THREONINE-PROTEIN KINASE PLK"/>
    <property type="match status" value="1"/>
</dbReference>
<dbReference type="PROSITE" id="PS50078">
    <property type="entry name" value="POLO_BOX"/>
    <property type="match status" value="2"/>
</dbReference>
<evidence type="ECO:0000256" key="6">
    <source>
        <dbReference type="PROSITE-ProRule" id="PRU10141"/>
    </source>
</evidence>
<feature type="region of interest" description="Disordered" evidence="8">
    <location>
        <begin position="1374"/>
        <end position="1447"/>
    </location>
</feature>
<dbReference type="Pfam" id="PF00659">
    <property type="entry name" value="POLO_box"/>
    <property type="match status" value="2"/>
</dbReference>
<keyword evidence="1 7" id="KW-0723">Serine/threonine-protein kinase</keyword>
<accession>A0A8J4EZC4</accession>
<dbReference type="GO" id="GO:0004674">
    <property type="term" value="F:protein serine/threonine kinase activity"/>
    <property type="evidence" value="ECO:0007669"/>
    <property type="project" value="UniProtKB-KW"/>
</dbReference>
<feature type="region of interest" description="Disordered" evidence="8">
    <location>
        <begin position="1484"/>
        <end position="1503"/>
    </location>
</feature>
<feature type="domain" description="POLO box" evidence="10">
    <location>
        <begin position="2179"/>
        <end position="2288"/>
    </location>
</feature>
<evidence type="ECO:0000259" key="9">
    <source>
        <dbReference type="PROSITE" id="PS50011"/>
    </source>
</evidence>
<dbReference type="InterPro" id="IPR011009">
    <property type="entry name" value="Kinase-like_dom_sf"/>
</dbReference>
<feature type="compositionally biased region" description="Basic and acidic residues" evidence="8">
    <location>
        <begin position="731"/>
        <end position="742"/>
    </location>
</feature>
<dbReference type="InterPro" id="IPR017441">
    <property type="entry name" value="Protein_kinase_ATP_BS"/>
</dbReference>
<dbReference type="SUPFAM" id="SSF56112">
    <property type="entry name" value="Protein kinase-like (PK-like)"/>
    <property type="match status" value="1"/>
</dbReference>
<feature type="region of interest" description="Disordered" evidence="8">
    <location>
        <begin position="2151"/>
        <end position="2172"/>
    </location>
</feature>
<feature type="compositionally biased region" description="Polar residues" evidence="8">
    <location>
        <begin position="1489"/>
        <end position="1503"/>
    </location>
</feature>
<dbReference type="PROSITE" id="PS50011">
    <property type="entry name" value="PROTEIN_KINASE_DOM"/>
    <property type="match status" value="1"/>
</dbReference>
<keyword evidence="4 7" id="KW-0418">Kinase</keyword>
<feature type="region of interest" description="Disordered" evidence="8">
    <location>
        <begin position="1905"/>
        <end position="1924"/>
    </location>
</feature>
<feature type="domain" description="Protein kinase" evidence="9">
    <location>
        <begin position="25"/>
        <end position="291"/>
    </location>
</feature>
<dbReference type="PROSITE" id="PS00107">
    <property type="entry name" value="PROTEIN_KINASE_ATP"/>
    <property type="match status" value="1"/>
</dbReference>
<evidence type="ECO:0000256" key="8">
    <source>
        <dbReference type="SAM" id="MobiDB-lite"/>
    </source>
</evidence>
<evidence type="ECO:0000259" key="10">
    <source>
        <dbReference type="PROSITE" id="PS50078"/>
    </source>
</evidence>
<dbReference type="InterPro" id="IPR000959">
    <property type="entry name" value="POLO_box_dom"/>
</dbReference>
<sequence>MHRRRPVVACPPIIYYTDDQEQESFVKHRLLGYGGFAAVYEVERVSDGCRMAAKVLPLSSLADANKLRRVQNEIDINQLLHHPHIVTFLGSFQDEQNVYLLQELCCITLSELLKHVGKMTELQAAHILWQVLSALEHLHGCRVAHRDLKLSNMFLAQDGTVKVGDLGLACHLPTPSCRRRSTCGSLNWMAPEVLRPRSNGYGLEVDIWALGVMLFTLLVGRPPFAAGRESASAEELLQQTTCGRILQGRYRMPGANEVVLGPEACDLVAKLLVVDPAARPSLEQLRSHAFFRLHLGVLAMMGPLMLRPPSGQQNQSPPERAGSAWEDRLSLAASEDLGLRPPLSIQSQMSSAPPPVDIRFLLCNAGRAALAAHAAGVVGCSTACDSTSGSYMELSQSEPCSVITAISTATTNATGGRGGGSGDPRWQQLGPPDGLSSQLTRSHDPARTRSHPQLPPYRMSEQITGAASGRQLQGGKGKFFSRGSVPNSPFVDHSPFIGAIDSGSTKSVSSLTHGTSGASPQGVLNCGGSAIAGPIPSTGSTPALLTSSMLSSSPQPLHPHYHSHHYHPFQHSLQQQLPNLPQQQQLQPAFTPGQDTQQLSLAPPQLSTPFLCASEAPKALPGGGADQHLPAHGLLVLPHAHPQSRGGEWQELDTGGGGSSYAEGLGAPLDRQASWMHSCTSLSRHTSAALSPRSTSQRSSAFVASFVHSALGPQHAHAQPSQLNLHTQLDQQRRHQHDDQRLLRQQQLQSQHQQASPMPGQRRRTVDSTISPVAVNSGATDRAEAADTDAPVCDNLSSGPGGVSGMQPQAISVLRTAFLSQYNRFQQAAGVQARRLQTSRSTHARNSMRIAAGLRSVPGGSGLDEEPENDASSDTVRSYADSLEAMLLGRHAGLNGTVAAAMLSGPAPVMPSGMARYCHAHTLGQGHHGASHGVNPGPGVPHRRPVPAIPTPSAPIVLRHARSSIGAAPSIRRCAPVYGGDVVHGNGHDTATGAVPLLPSGCRATPLTPWLQVDGASSLHSAPCAPAIPSGPASSQIPGPLCPTSGGGEAVLAAGCIAVGIPAAKSLPADLEAPRLPMALPPYQRPSYCTQRHSSSAATTPQDSEPLSLAVFAIQQSKGLPNRGTSSTPNGLDGATLDMGLCICTGTDSPHREGSGWSSGQVQLRAAGPGPGSGVTPALLAAAAGMDPAARALEAERAVANLDLFTGNSTVATHTGVATAPTTSVGTASAGVGQEEVATRENQKSLSQYSQPQEVMLQQLQQQIPSSELIARAHSPPMQMSHSYNTHTRTAAGRPMLPPVPAVEGCLILESQAKYESGPRQAGSQATVTINGSHMGAAAAAPQPSPGLGQDIAGVGPGRKVTGVWYTESVSLRADRDAAVPSSKPSINALGQYTPQNPSLRMFQTPHLHRPGSPAKNQGQHQEQQQELAQRVHQEQQQRSKSCRESGSGFSFRMYMHPWRAMALARVRQEAIRLHRIQHEEVSEVEAEGQTQPLEEWGDTSSRSGISAAPLELLRLQVCGVPARITPSLQNPDATGHFVSTAAASGAATSCIGIAPASITPSATEVVGHGQVYAGSGAASFGGSGSLGDMAATPQSDSGKQAITAALSSRAAQSPVTGAATSVSSTGTEELPWTASAPAAVRNHTLPPVTATSRAVAAWLGGASQAAVAPPVAAHCAAVATASCSEPCKHAPSAFDRLGLCCRILPSSCACGGGPVSPVGSDTSPYPHGDCKLGPTSPGPKRRVASLDVELVLRHLESSDPDDLALATVLPSDNISTPQGTMTMRNLVAANIHGQPTGACTGASQPDSERLRPAKPAEEVDRCRSTAGTSPNGVPAHLRPASLDSSQPHGSQGGVVEIETVLRPGRDPAPSVMISLSPPHDDEGGPVLGLGAAAIRALHFTSVGDHGRSITSETGRDKQESRLNAPLDSNRVSMDVLLKVLGCPEVDDATAAPTAPTKLSVSCGPVPAHNAMAGFASRVVAEAAIMPPPVPHSVMSVPRLHECTREGQPAPLRSSCPDRPVATDERTSEDGSPLLPPLPEEMSVLPRSSPGPALSPSYRLSTSATGMHVSNGGMATDAVPEMDPDALAELASRLRFKSFKDAMGSRTGSFTYRPSRMMPAGQRSPSRRTLCSPVGQPGVSGLLSDEVSVRECGGGAADTGPSEPAPGRPRAQVHPRDVLMVKWLDYSSKYGLSYVLSNGAVGVLFRDGTQLLRDRGDAYAWLLGGPADSTAAASKRGTQAMHLQGLVPQAKPLLLQEGPQPAGHGDRHHHDVSKKLRLLSTFEGMLLGSDVGYGIGAAAPSEDAANREPHVHFTRLQAGERECAQSMPTHETGPTATAPLPPPPAQPPPIFVTWWTRTKKALVLCLSSGTLQALFCDGSELVVREEEDEVEYLGRDGRRTSCSLSSVRLTGPKTSVSKRIEYATMLIQSRAGKHSYRS</sequence>
<feature type="compositionally biased region" description="Basic residues" evidence="8">
    <location>
        <begin position="559"/>
        <end position="568"/>
    </location>
</feature>
<dbReference type="PROSITE" id="PS00108">
    <property type="entry name" value="PROTEIN_KINASE_ST"/>
    <property type="match status" value="1"/>
</dbReference>
<feature type="region of interest" description="Disordered" evidence="8">
    <location>
        <begin position="2004"/>
        <end position="2060"/>
    </location>
</feature>
<dbReference type="CDD" id="cd13118">
    <property type="entry name" value="POLO_box_1"/>
    <property type="match status" value="1"/>
</dbReference>
<name>A0A8J4EZC4_9CHLO</name>
<dbReference type="Gene3D" id="3.30.200.20">
    <property type="entry name" value="Phosphorylase Kinase, domain 1"/>
    <property type="match status" value="1"/>
</dbReference>
<comment type="similarity">
    <text evidence="7">Belongs to the protein kinase superfamily. Ser/Thr protein kinase family. CDC5/Polo subfamily.</text>
</comment>
<reference evidence="11" key="1">
    <citation type="journal article" date="2021" name="Proc. Natl. Acad. Sci. U.S.A.">
        <title>Three genomes in the algal genus Volvox reveal the fate of a haploid sex-determining region after a transition to homothallism.</title>
        <authorList>
            <person name="Yamamoto K."/>
            <person name="Hamaji T."/>
            <person name="Kawai-Toyooka H."/>
            <person name="Matsuzaki R."/>
            <person name="Takahashi F."/>
            <person name="Nishimura Y."/>
            <person name="Kawachi M."/>
            <person name="Noguchi H."/>
            <person name="Minakuchi Y."/>
            <person name="Umen J.G."/>
            <person name="Toyoda A."/>
            <person name="Nozaki H."/>
        </authorList>
    </citation>
    <scope>NUCLEOTIDE SEQUENCE</scope>
    <source>
        <strain evidence="11">NIES-3780</strain>
    </source>
</reference>
<dbReference type="InterPro" id="IPR000719">
    <property type="entry name" value="Prot_kinase_dom"/>
</dbReference>
<dbReference type="EMBL" id="BNCO01000011">
    <property type="protein sequence ID" value="GIL51589.1"/>
    <property type="molecule type" value="Genomic_DNA"/>
</dbReference>
<dbReference type="InterPro" id="IPR008271">
    <property type="entry name" value="Ser/Thr_kinase_AS"/>
</dbReference>
<dbReference type="Proteomes" id="UP000747399">
    <property type="component" value="Unassembled WGS sequence"/>
</dbReference>
<dbReference type="SUPFAM" id="SSF82615">
    <property type="entry name" value="Polo-box domain"/>
    <property type="match status" value="2"/>
</dbReference>
<feature type="compositionally biased region" description="Low complexity" evidence="8">
    <location>
        <begin position="1418"/>
        <end position="1429"/>
    </location>
</feature>
<evidence type="ECO:0000256" key="7">
    <source>
        <dbReference type="RuleBase" id="RU361162"/>
    </source>
</evidence>
<evidence type="ECO:0000256" key="2">
    <source>
        <dbReference type="ARBA" id="ARBA00022679"/>
    </source>
</evidence>
<feature type="domain" description="POLO box" evidence="10">
    <location>
        <begin position="2351"/>
        <end position="2432"/>
    </location>
</feature>
<keyword evidence="2 7" id="KW-0808">Transferase</keyword>
<evidence type="ECO:0000256" key="3">
    <source>
        <dbReference type="ARBA" id="ARBA00022741"/>
    </source>
</evidence>
<feature type="binding site" evidence="6">
    <location>
        <position position="54"/>
    </location>
    <ligand>
        <name>ATP</name>
        <dbReference type="ChEBI" id="CHEBI:30616"/>
    </ligand>
</feature>